<protein>
    <submittedName>
        <fullName evidence="1">Uncharacterized protein</fullName>
    </submittedName>
</protein>
<proteinExistence type="predicted"/>
<organism evidence="1 2">
    <name type="scientific">Anoxybacteroides tepidamans</name>
    <dbReference type="NCBI Taxonomy" id="265948"/>
    <lineage>
        <taxon>Bacteria</taxon>
        <taxon>Bacillati</taxon>
        <taxon>Bacillota</taxon>
        <taxon>Bacilli</taxon>
        <taxon>Bacillales</taxon>
        <taxon>Anoxybacillaceae</taxon>
        <taxon>Anoxybacteroides</taxon>
    </lineage>
</organism>
<reference evidence="1 2" key="1">
    <citation type="submission" date="2020-08" db="EMBL/GenBank/DDBJ databases">
        <title>Genomic Encyclopedia of Type Strains, Phase IV (KMG-IV): sequencing the most valuable type-strain genomes for metagenomic binning, comparative biology and taxonomic classification.</title>
        <authorList>
            <person name="Goeker M."/>
        </authorList>
    </citation>
    <scope>NUCLEOTIDE SEQUENCE [LARGE SCALE GENOMIC DNA]</scope>
    <source>
        <strain evidence="1 2">DSM 16325</strain>
    </source>
</reference>
<keyword evidence="2" id="KW-1185">Reference proteome</keyword>
<evidence type="ECO:0000313" key="1">
    <source>
        <dbReference type="EMBL" id="MBB5326401.1"/>
    </source>
</evidence>
<accession>A0A7W8IV40</accession>
<comment type="caution">
    <text evidence="1">The sequence shown here is derived from an EMBL/GenBank/DDBJ whole genome shotgun (WGS) entry which is preliminary data.</text>
</comment>
<evidence type="ECO:0000313" key="2">
    <source>
        <dbReference type="Proteomes" id="UP000520011"/>
    </source>
</evidence>
<feature type="non-terminal residue" evidence="1">
    <location>
        <position position="1"/>
    </location>
</feature>
<dbReference type="Proteomes" id="UP000520011">
    <property type="component" value="Unassembled WGS sequence"/>
</dbReference>
<dbReference type="AlphaFoldDB" id="A0A7W8IV40"/>
<gene>
    <name evidence="1" type="ORF">HNQ34_003567</name>
</gene>
<dbReference type="EMBL" id="JACHEP010000050">
    <property type="protein sequence ID" value="MBB5326401.1"/>
    <property type="molecule type" value="Genomic_DNA"/>
</dbReference>
<name>A0A7W8IV40_9BACL</name>
<sequence length="34" mass="3921">EEIMQKKVLRWSPVANTIRNNVNLVAELNPSKND</sequence>